<dbReference type="EMBL" id="RCMI01000485">
    <property type="protein sequence ID" value="KAG2908731.1"/>
    <property type="molecule type" value="Genomic_DNA"/>
</dbReference>
<evidence type="ECO:0000313" key="5">
    <source>
        <dbReference type="EMBL" id="KAG3216808.1"/>
    </source>
</evidence>
<evidence type="ECO:0000313" key="7">
    <source>
        <dbReference type="Proteomes" id="UP000251314"/>
    </source>
</evidence>
<sequence>MDTSFEEQLIIADERIELETALRLSAEQAQSFAKLAAYHDEVRLAQEEEDLHLAIRLRRRLAQVEKDMQLAIHLSGQQDEDKVVNRVITDSFDEHDAFTAEEDKRRRREMLHEYYAQQTVVDAAANVFGGARPVPRAFRASASAHASCFARPRV</sequence>
<dbReference type="OrthoDB" id="10341912at2759"/>
<proteinExistence type="predicted"/>
<evidence type="ECO:0000313" key="1">
    <source>
        <dbReference type="EMBL" id="KAG2840184.1"/>
    </source>
</evidence>
<evidence type="ECO:0000313" key="4">
    <source>
        <dbReference type="EMBL" id="KAG2981218.1"/>
    </source>
</evidence>
<evidence type="ECO:0000313" key="3">
    <source>
        <dbReference type="EMBL" id="KAG2908731.1"/>
    </source>
</evidence>
<dbReference type="EMBL" id="RCMG01000978">
    <property type="protein sequence ID" value="KAG2840184.1"/>
    <property type="molecule type" value="Genomic_DNA"/>
</dbReference>
<evidence type="ECO:0000313" key="2">
    <source>
        <dbReference type="EMBL" id="KAG2904684.1"/>
    </source>
</evidence>
<protein>
    <submittedName>
        <fullName evidence="6">Uncharacterized protein</fullName>
    </submittedName>
</protein>
<dbReference type="Proteomes" id="UP000736787">
    <property type="component" value="Unassembled WGS sequence"/>
</dbReference>
<dbReference type="Proteomes" id="UP000760860">
    <property type="component" value="Unassembled WGS sequence"/>
</dbReference>
<dbReference type="Proteomes" id="UP000251314">
    <property type="component" value="Unassembled WGS sequence"/>
</dbReference>
<dbReference type="EMBL" id="MJFZ01000736">
    <property type="protein sequence ID" value="RAW25572.1"/>
    <property type="molecule type" value="Genomic_DNA"/>
</dbReference>
<reference evidence="1" key="2">
    <citation type="submission" date="2018-10" db="EMBL/GenBank/DDBJ databases">
        <title>Effector identification in a new, highly contiguous assembly of the strawberry crown rot pathogen Phytophthora cactorum.</title>
        <authorList>
            <person name="Armitage A.D."/>
            <person name="Nellist C.F."/>
            <person name="Bates H."/>
            <person name="Vickerstaff R.J."/>
            <person name="Harrison R.J."/>
        </authorList>
    </citation>
    <scope>NUCLEOTIDE SEQUENCE</scope>
    <source>
        <strain evidence="1">15-7</strain>
        <strain evidence="3">4032</strain>
        <strain evidence="2">4040</strain>
        <strain evidence="4">P415</strain>
        <strain evidence="5">P421</strain>
    </source>
</reference>
<dbReference type="EMBL" id="RCML01000314">
    <property type="protein sequence ID" value="KAG2981218.1"/>
    <property type="molecule type" value="Genomic_DNA"/>
</dbReference>
<dbReference type="VEuPathDB" id="FungiDB:PC110_g18018"/>
<keyword evidence="7" id="KW-1185">Reference proteome</keyword>
<reference evidence="6 7" key="1">
    <citation type="submission" date="2018-01" db="EMBL/GenBank/DDBJ databases">
        <title>Draft genome of the strawberry crown rot pathogen Phytophthora cactorum.</title>
        <authorList>
            <person name="Armitage A.D."/>
            <person name="Lysoe E."/>
            <person name="Nellist C.F."/>
            <person name="Harrison R.J."/>
            <person name="Brurberg M.B."/>
        </authorList>
    </citation>
    <scope>NUCLEOTIDE SEQUENCE [LARGE SCALE GENOMIC DNA]</scope>
    <source>
        <strain evidence="6 7">10300</strain>
    </source>
</reference>
<gene>
    <name evidence="6" type="ORF">PC110_g18018</name>
    <name evidence="1" type="ORF">PC113_g19319</name>
    <name evidence="3" type="ORF">PC115_g13529</name>
    <name evidence="2" type="ORF">PC117_g20957</name>
    <name evidence="4" type="ORF">PC118_g10755</name>
    <name evidence="5" type="ORF">PC129_g12344</name>
</gene>
<comment type="caution">
    <text evidence="6">The sequence shown here is derived from an EMBL/GenBank/DDBJ whole genome shotgun (WGS) entry which is preliminary data.</text>
</comment>
<dbReference type="Proteomes" id="UP000735874">
    <property type="component" value="Unassembled WGS sequence"/>
</dbReference>
<evidence type="ECO:0000313" key="6">
    <source>
        <dbReference type="EMBL" id="RAW25572.1"/>
    </source>
</evidence>
<accession>A0A329RQB3</accession>
<dbReference type="AlphaFoldDB" id="A0A329RQB3"/>
<organism evidence="6 7">
    <name type="scientific">Phytophthora cactorum</name>
    <dbReference type="NCBI Taxonomy" id="29920"/>
    <lineage>
        <taxon>Eukaryota</taxon>
        <taxon>Sar</taxon>
        <taxon>Stramenopiles</taxon>
        <taxon>Oomycota</taxon>
        <taxon>Peronosporomycetes</taxon>
        <taxon>Peronosporales</taxon>
        <taxon>Peronosporaceae</taxon>
        <taxon>Phytophthora</taxon>
    </lineage>
</organism>
<dbReference type="Proteomes" id="UP000774804">
    <property type="component" value="Unassembled WGS sequence"/>
</dbReference>
<dbReference type="EMBL" id="RCMK01001014">
    <property type="protein sequence ID" value="KAG2904684.1"/>
    <property type="molecule type" value="Genomic_DNA"/>
</dbReference>
<dbReference type="Proteomes" id="UP000697107">
    <property type="component" value="Unassembled WGS sequence"/>
</dbReference>
<dbReference type="EMBL" id="RCMV01000462">
    <property type="protein sequence ID" value="KAG3216808.1"/>
    <property type="molecule type" value="Genomic_DNA"/>
</dbReference>
<name>A0A329RQB3_9STRA</name>